<keyword evidence="2" id="KW-1003">Cell membrane</keyword>
<evidence type="ECO:0000256" key="5">
    <source>
        <dbReference type="ARBA" id="ARBA00023136"/>
    </source>
</evidence>
<dbReference type="InterPro" id="IPR020846">
    <property type="entry name" value="MFS_dom"/>
</dbReference>
<dbReference type="PANTHER" id="PTHR23513:SF6">
    <property type="entry name" value="MAJOR FACILITATOR SUPERFAMILY ASSOCIATED DOMAIN-CONTAINING PROTEIN"/>
    <property type="match status" value="1"/>
</dbReference>
<gene>
    <name evidence="8" type="ORF">B0I21_106270</name>
</gene>
<keyword evidence="4 6" id="KW-1133">Transmembrane helix</keyword>
<keyword evidence="3 6" id="KW-0812">Transmembrane</keyword>
<keyword evidence="9" id="KW-1185">Reference proteome</keyword>
<name>A0A4R7CX26_9SPHI</name>
<feature type="transmembrane region" description="Helical" evidence="6">
    <location>
        <begin position="285"/>
        <end position="304"/>
    </location>
</feature>
<feature type="domain" description="Major facilitator superfamily (MFS) profile" evidence="7">
    <location>
        <begin position="8"/>
        <end position="401"/>
    </location>
</feature>
<evidence type="ECO:0000256" key="1">
    <source>
        <dbReference type="ARBA" id="ARBA00004651"/>
    </source>
</evidence>
<dbReference type="PANTHER" id="PTHR23513">
    <property type="entry name" value="INTEGRAL MEMBRANE EFFLUX PROTEIN-RELATED"/>
    <property type="match status" value="1"/>
</dbReference>
<organism evidence="8 9">
    <name type="scientific">Sphingobacterium paludis</name>
    <dbReference type="NCBI Taxonomy" id="1476465"/>
    <lineage>
        <taxon>Bacteria</taxon>
        <taxon>Pseudomonadati</taxon>
        <taxon>Bacteroidota</taxon>
        <taxon>Sphingobacteriia</taxon>
        <taxon>Sphingobacteriales</taxon>
        <taxon>Sphingobacteriaceae</taxon>
        <taxon>Sphingobacterium</taxon>
    </lineage>
</organism>
<dbReference type="CDD" id="cd06173">
    <property type="entry name" value="MFS_MefA_like"/>
    <property type="match status" value="1"/>
</dbReference>
<dbReference type="InterPro" id="IPR011701">
    <property type="entry name" value="MFS"/>
</dbReference>
<evidence type="ECO:0000259" key="7">
    <source>
        <dbReference type="PROSITE" id="PS50850"/>
    </source>
</evidence>
<dbReference type="GO" id="GO:0005886">
    <property type="term" value="C:plasma membrane"/>
    <property type="evidence" value="ECO:0007669"/>
    <property type="project" value="UniProtKB-SubCell"/>
</dbReference>
<feature type="transmembrane region" description="Helical" evidence="6">
    <location>
        <begin position="43"/>
        <end position="65"/>
    </location>
</feature>
<dbReference type="Pfam" id="PF07690">
    <property type="entry name" value="MFS_1"/>
    <property type="match status" value="1"/>
</dbReference>
<dbReference type="RefSeq" id="WP_133641031.1">
    <property type="nucleotide sequence ID" value="NZ_SNZV01000006.1"/>
</dbReference>
<feature type="transmembrane region" description="Helical" evidence="6">
    <location>
        <begin position="146"/>
        <end position="163"/>
    </location>
</feature>
<dbReference type="OrthoDB" id="9775268at2"/>
<comment type="caution">
    <text evidence="8">The sequence shown here is derived from an EMBL/GenBank/DDBJ whole genome shotgun (WGS) entry which is preliminary data.</text>
</comment>
<dbReference type="PROSITE" id="PS50850">
    <property type="entry name" value="MFS"/>
    <property type="match status" value="1"/>
</dbReference>
<feature type="transmembrane region" description="Helical" evidence="6">
    <location>
        <begin position="221"/>
        <end position="245"/>
    </location>
</feature>
<dbReference type="SUPFAM" id="SSF103473">
    <property type="entry name" value="MFS general substrate transporter"/>
    <property type="match status" value="1"/>
</dbReference>
<feature type="transmembrane region" description="Helical" evidence="6">
    <location>
        <begin position="310"/>
        <end position="335"/>
    </location>
</feature>
<feature type="transmembrane region" description="Helical" evidence="6">
    <location>
        <begin position="257"/>
        <end position="278"/>
    </location>
</feature>
<dbReference type="Gene3D" id="1.20.1250.20">
    <property type="entry name" value="MFS general substrate transporter like domains"/>
    <property type="match status" value="1"/>
</dbReference>
<dbReference type="AlphaFoldDB" id="A0A4R7CX26"/>
<protein>
    <submittedName>
        <fullName evidence="8">DHA3 family macrolide efflux protein-like MFS transporter</fullName>
    </submittedName>
</protein>
<dbReference type="Proteomes" id="UP000294752">
    <property type="component" value="Unassembled WGS sequence"/>
</dbReference>
<dbReference type="EMBL" id="SNZV01000006">
    <property type="protein sequence ID" value="TDS12412.1"/>
    <property type="molecule type" value="Genomic_DNA"/>
</dbReference>
<evidence type="ECO:0000256" key="4">
    <source>
        <dbReference type="ARBA" id="ARBA00022989"/>
    </source>
</evidence>
<reference evidence="8 9" key="1">
    <citation type="submission" date="2019-03" db="EMBL/GenBank/DDBJ databases">
        <title>Genomic Encyclopedia of Type Strains, Phase III (KMG-III): the genomes of soil and plant-associated and newly described type strains.</title>
        <authorList>
            <person name="Whitman W."/>
        </authorList>
    </citation>
    <scope>NUCLEOTIDE SEQUENCE [LARGE SCALE GENOMIC DNA]</scope>
    <source>
        <strain evidence="8 9">CGMCC 1.12801</strain>
    </source>
</reference>
<evidence type="ECO:0000256" key="2">
    <source>
        <dbReference type="ARBA" id="ARBA00022475"/>
    </source>
</evidence>
<accession>A0A4R7CX26</accession>
<comment type="subcellular location">
    <subcellularLocation>
        <location evidence="1">Cell membrane</location>
        <topology evidence="1">Multi-pass membrane protein</topology>
    </subcellularLocation>
</comment>
<dbReference type="GO" id="GO:0022857">
    <property type="term" value="F:transmembrane transporter activity"/>
    <property type="evidence" value="ECO:0007669"/>
    <property type="project" value="InterPro"/>
</dbReference>
<sequence length="418" mass="45009">MKENWKKKFLLIWVGQFVSLISSSAVNFAIIIWLSIAHKSAEVLAFSAIAGMLPAAIIGPFAGVYIDRWDRKKTMMLADSFVAACTLVMSISFYMGYESLALIYLMLGLRSVGSAFHMPAMQAAIPMIAPESELLRIAGINQTIQSISAIAGPALGALAISFMSIGNVLLLDIAGAIIAVGSLLLVHIPNPQLAEKAKASFAQVWNDLRGGFFEIMRNKGLMWLFLFSTVVTFCILPIAVLFPLLTLNHFHGGKWEMSVIEMMWGVGMLVGGGMIGIFKPSFSKVVLINCTYIVLGCSLGLSGYLPGSAFYIFVGLTIIGGIAAAVYNACFMTVLQEEVRPELMGRVFSLYFSIAIIPTVLGLLGTGWAADAFGVNRLFIALGGIIVLIGICSFFSRSLVKLGIGKKKSKVPFSDEGL</sequence>
<feature type="transmembrane region" description="Helical" evidence="6">
    <location>
        <begin position="378"/>
        <end position="400"/>
    </location>
</feature>
<evidence type="ECO:0000256" key="3">
    <source>
        <dbReference type="ARBA" id="ARBA00022692"/>
    </source>
</evidence>
<feature type="transmembrane region" description="Helical" evidence="6">
    <location>
        <begin position="12"/>
        <end position="37"/>
    </location>
</feature>
<proteinExistence type="predicted"/>
<keyword evidence="5 6" id="KW-0472">Membrane</keyword>
<dbReference type="InterPro" id="IPR036259">
    <property type="entry name" value="MFS_trans_sf"/>
</dbReference>
<evidence type="ECO:0000313" key="8">
    <source>
        <dbReference type="EMBL" id="TDS12412.1"/>
    </source>
</evidence>
<feature type="transmembrane region" description="Helical" evidence="6">
    <location>
        <begin position="347"/>
        <end position="366"/>
    </location>
</feature>
<evidence type="ECO:0000313" key="9">
    <source>
        <dbReference type="Proteomes" id="UP000294752"/>
    </source>
</evidence>
<evidence type="ECO:0000256" key="6">
    <source>
        <dbReference type="SAM" id="Phobius"/>
    </source>
</evidence>